<organism evidence="1 2">
    <name type="scientific">Dictyocaulus viviparus</name>
    <name type="common">Bovine lungworm</name>
    <dbReference type="NCBI Taxonomy" id="29172"/>
    <lineage>
        <taxon>Eukaryota</taxon>
        <taxon>Metazoa</taxon>
        <taxon>Ecdysozoa</taxon>
        <taxon>Nematoda</taxon>
        <taxon>Chromadorea</taxon>
        <taxon>Rhabditida</taxon>
        <taxon>Rhabditina</taxon>
        <taxon>Rhabditomorpha</taxon>
        <taxon>Strongyloidea</taxon>
        <taxon>Metastrongylidae</taxon>
        <taxon>Dictyocaulus</taxon>
    </lineage>
</organism>
<dbReference type="AlphaFoldDB" id="A0A0D8X9G2"/>
<protein>
    <submittedName>
        <fullName evidence="1">Uncharacterized protein</fullName>
    </submittedName>
</protein>
<dbReference type="Proteomes" id="UP000053766">
    <property type="component" value="Unassembled WGS sequence"/>
</dbReference>
<gene>
    <name evidence="1" type="ORF">DICVIV_13795</name>
</gene>
<proteinExistence type="predicted"/>
<dbReference type="EMBL" id="KN717441">
    <property type="protein sequence ID" value="KJH40264.1"/>
    <property type="molecule type" value="Genomic_DNA"/>
</dbReference>
<reference evidence="2" key="2">
    <citation type="journal article" date="2016" name="Sci. Rep.">
        <title>Dictyocaulus viviparus genome, variome and transcriptome elucidate lungworm biology and support future intervention.</title>
        <authorList>
            <person name="McNulty S.N."/>
            <person name="Strube C."/>
            <person name="Rosa B.A."/>
            <person name="Martin J.C."/>
            <person name="Tyagi R."/>
            <person name="Choi Y.J."/>
            <person name="Wang Q."/>
            <person name="Hallsworth Pepin K."/>
            <person name="Zhang X."/>
            <person name="Ozersky P."/>
            <person name="Wilson R.K."/>
            <person name="Sternberg P.W."/>
            <person name="Gasser R.B."/>
            <person name="Mitreva M."/>
        </authorList>
    </citation>
    <scope>NUCLEOTIDE SEQUENCE [LARGE SCALE GENOMIC DNA]</scope>
    <source>
        <strain evidence="2">HannoverDv2000</strain>
    </source>
</reference>
<reference evidence="1 2" key="1">
    <citation type="submission" date="2013-11" db="EMBL/GenBank/DDBJ databases">
        <title>Draft genome of the bovine lungworm Dictyocaulus viviparus.</title>
        <authorList>
            <person name="Mitreva M."/>
        </authorList>
    </citation>
    <scope>NUCLEOTIDE SEQUENCE [LARGE SCALE GENOMIC DNA]</scope>
    <source>
        <strain evidence="1 2">HannoverDv2000</strain>
    </source>
</reference>
<evidence type="ECO:0000313" key="1">
    <source>
        <dbReference type="EMBL" id="KJH40264.1"/>
    </source>
</evidence>
<sequence length="164" mass="18832">MVEIQETEITPTNFRRLSGAMYAITNNFGTRKAVVEVAALIRIMKMRCSCSRSHPCKPSLRERGQSWTKEQSHILKISLRKISKDCQTLSWIIDSKLPFRKDNSSANTITNNFGTRKAVLEGTVLIRIMKMRCSCSKSHPCKPSVRERGQSWTKEQSHIVERFD</sequence>
<name>A0A0D8X9G2_DICVI</name>
<evidence type="ECO:0000313" key="2">
    <source>
        <dbReference type="Proteomes" id="UP000053766"/>
    </source>
</evidence>
<accession>A0A0D8X9G2</accession>
<keyword evidence="2" id="KW-1185">Reference proteome</keyword>